<proteinExistence type="predicted"/>
<name>A0A382XAA0_9ZZZZ</name>
<feature type="non-terminal residue" evidence="1">
    <location>
        <position position="56"/>
    </location>
</feature>
<protein>
    <submittedName>
        <fullName evidence="1">Uncharacterized protein</fullName>
    </submittedName>
</protein>
<reference evidence="1" key="1">
    <citation type="submission" date="2018-05" db="EMBL/GenBank/DDBJ databases">
        <authorList>
            <person name="Lanie J.A."/>
            <person name="Ng W.-L."/>
            <person name="Kazmierczak K.M."/>
            <person name="Andrzejewski T.M."/>
            <person name="Davidsen T.M."/>
            <person name="Wayne K.J."/>
            <person name="Tettelin H."/>
            <person name="Glass J.I."/>
            <person name="Rusch D."/>
            <person name="Podicherti R."/>
            <person name="Tsui H.-C.T."/>
            <person name="Winkler M.E."/>
        </authorList>
    </citation>
    <scope>NUCLEOTIDE SEQUENCE</scope>
</reference>
<accession>A0A382XAA0</accession>
<dbReference type="AlphaFoldDB" id="A0A382XAA0"/>
<dbReference type="EMBL" id="UINC01166050">
    <property type="protein sequence ID" value="SVD67790.1"/>
    <property type="molecule type" value="Genomic_DNA"/>
</dbReference>
<evidence type="ECO:0000313" key="1">
    <source>
        <dbReference type="EMBL" id="SVD67790.1"/>
    </source>
</evidence>
<gene>
    <name evidence="1" type="ORF">METZ01_LOCUS420644</name>
</gene>
<sequence>MRTTFDHRDGTLLRVLEVDGTTHGSTVPSSDAVADPLGTWWRNYFTGISPEPVDRT</sequence>
<organism evidence="1">
    <name type="scientific">marine metagenome</name>
    <dbReference type="NCBI Taxonomy" id="408172"/>
    <lineage>
        <taxon>unclassified sequences</taxon>
        <taxon>metagenomes</taxon>
        <taxon>ecological metagenomes</taxon>
    </lineage>
</organism>